<dbReference type="InterPro" id="IPR001387">
    <property type="entry name" value="Cro/C1-type_HTH"/>
</dbReference>
<dbReference type="EMBL" id="PCGR01000002">
    <property type="protein sequence ID" value="PJK17196.1"/>
    <property type="molecule type" value="Genomic_DNA"/>
</dbReference>
<evidence type="ECO:0000313" key="2">
    <source>
        <dbReference type="EMBL" id="PJK17196.1"/>
    </source>
</evidence>
<reference evidence="2 3" key="1">
    <citation type="submission" date="2017-10" db="EMBL/GenBank/DDBJ databases">
        <title>Draft genome of Chryseomicrobium casticus sp. nov.</title>
        <authorList>
            <person name="Chakraborty R."/>
            <person name="Saha T."/>
        </authorList>
    </citation>
    <scope>NUCLEOTIDE SEQUENCE [LARGE SCALE GENOMIC DNA]</scope>
    <source>
        <strain evidence="2 3">ET03</strain>
    </source>
</reference>
<dbReference type="SUPFAM" id="SSF47413">
    <property type="entry name" value="lambda repressor-like DNA-binding domains"/>
    <property type="match status" value="1"/>
</dbReference>
<feature type="domain" description="HTH cro/C1-type" evidence="1">
    <location>
        <begin position="8"/>
        <end position="41"/>
    </location>
</feature>
<protein>
    <recommendedName>
        <fullName evidence="1">HTH cro/C1-type domain-containing protein</fullName>
    </recommendedName>
</protein>
<evidence type="ECO:0000313" key="3">
    <source>
        <dbReference type="Proteomes" id="UP000228680"/>
    </source>
</evidence>
<dbReference type="Gene3D" id="1.10.260.40">
    <property type="entry name" value="lambda repressor-like DNA-binding domains"/>
    <property type="match status" value="1"/>
</dbReference>
<dbReference type="Proteomes" id="UP000228680">
    <property type="component" value="Unassembled WGS sequence"/>
</dbReference>
<dbReference type="OrthoDB" id="9808239at2"/>
<keyword evidence="3" id="KW-1185">Reference proteome</keyword>
<dbReference type="Pfam" id="PF01381">
    <property type="entry name" value="HTH_3"/>
    <property type="match status" value="1"/>
</dbReference>
<proteinExistence type="predicted"/>
<organism evidence="2 3">
    <name type="scientific">Chryseomicrobium excrementi</name>
    <dbReference type="NCBI Taxonomy" id="2041346"/>
    <lineage>
        <taxon>Bacteria</taxon>
        <taxon>Bacillati</taxon>
        <taxon>Bacillota</taxon>
        <taxon>Bacilli</taxon>
        <taxon>Bacillales</taxon>
        <taxon>Caryophanaceae</taxon>
        <taxon>Chryseomicrobium</taxon>
    </lineage>
</organism>
<dbReference type="GO" id="GO:0003677">
    <property type="term" value="F:DNA binding"/>
    <property type="evidence" value="ECO:0007669"/>
    <property type="project" value="InterPro"/>
</dbReference>
<dbReference type="AlphaFoldDB" id="A0A2M9F154"/>
<evidence type="ECO:0000259" key="1">
    <source>
        <dbReference type="Pfam" id="PF01381"/>
    </source>
</evidence>
<accession>A0A2M9F154</accession>
<comment type="caution">
    <text evidence="2">The sequence shown here is derived from an EMBL/GenBank/DDBJ whole genome shotgun (WGS) entry which is preliminary data.</text>
</comment>
<gene>
    <name evidence="2" type="ORF">CQS04_08605</name>
</gene>
<dbReference type="RefSeq" id="WP_100353736.1">
    <property type="nucleotide sequence ID" value="NZ_PCGR01000002.1"/>
</dbReference>
<sequence>MDVNCKCKAEGLIQRALAWKLGIGLETLSKIENGRDNLQVIIKTEEYLNEE</sequence>
<dbReference type="InterPro" id="IPR010982">
    <property type="entry name" value="Lambda_DNA-bd_dom_sf"/>
</dbReference>
<name>A0A2M9F154_9BACL</name>